<dbReference type="GO" id="GO:0016787">
    <property type="term" value="F:hydrolase activity"/>
    <property type="evidence" value="ECO:0007669"/>
    <property type="project" value="UniProtKB-KW"/>
</dbReference>
<feature type="domain" description="Endoribonuclease YicC-like C-terminal" evidence="8">
    <location>
        <begin position="171"/>
        <end position="288"/>
    </location>
</feature>
<evidence type="ECO:0000256" key="3">
    <source>
        <dbReference type="ARBA" id="ARBA00022759"/>
    </source>
</evidence>
<dbReference type="AlphaFoldDB" id="A0A3P3XF93"/>
<accession>A0A3P3XF93</accession>
<dbReference type="EMBL" id="FWDM01000002">
    <property type="protein sequence ID" value="SLM09904.1"/>
    <property type="molecule type" value="Genomic_DNA"/>
</dbReference>
<feature type="domain" description="Endoribonuclease YicC-like N-terminal" evidence="7">
    <location>
        <begin position="1"/>
        <end position="153"/>
    </location>
</feature>
<proteinExistence type="inferred from homology"/>
<name>A0A3P3XF93_9SPIR</name>
<evidence type="ECO:0000256" key="5">
    <source>
        <dbReference type="ARBA" id="ARBA00035648"/>
    </source>
</evidence>
<evidence type="ECO:0000313" key="9">
    <source>
        <dbReference type="EMBL" id="SLM09904.1"/>
    </source>
</evidence>
<evidence type="ECO:0000256" key="6">
    <source>
        <dbReference type="SAM" id="Coils"/>
    </source>
</evidence>
<feature type="coiled-coil region" evidence="6">
    <location>
        <begin position="154"/>
        <end position="181"/>
    </location>
</feature>
<dbReference type="InterPro" id="IPR005229">
    <property type="entry name" value="YicC/YloC-like"/>
</dbReference>
<dbReference type="InterPro" id="IPR013527">
    <property type="entry name" value="YicC-like_N"/>
</dbReference>
<gene>
    <name evidence="9" type="ORF">SPIROBIBN47_100134</name>
</gene>
<keyword evidence="6" id="KW-0175">Coiled coil</keyword>
<evidence type="ECO:0000256" key="2">
    <source>
        <dbReference type="ARBA" id="ARBA00022722"/>
    </source>
</evidence>
<keyword evidence="2" id="KW-0540">Nuclease</keyword>
<sequence>MKSMTGFAHRTISAKGFLGSITLKSYNNRFFDLSLSIPASASGIEPNIREFLGSRISRGKIECTLRLKKTEATLDDITMNFQSAKTLTEQLRNLALACGLNDTPSLDVLTRFPGVIELNTDIDESELWQILFPTMEETWREFEESRIREGLATQQNITNQMNRFTSKLDEIEQNAGQLEQLVHDQITARFKELLGDNYDESRVLQELAVQLVRLTINEEIQRLKAHISAFKAIAAEPSCGKKLDFLCQEMNREVNTIGSKNMLVAVSLAVVEMKDALENIREQLRNVE</sequence>
<comment type="similarity">
    <text evidence="5">Belongs to the YicC/YloC family.</text>
</comment>
<dbReference type="GO" id="GO:0004521">
    <property type="term" value="F:RNA endonuclease activity"/>
    <property type="evidence" value="ECO:0007669"/>
    <property type="project" value="InterPro"/>
</dbReference>
<evidence type="ECO:0000259" key="7">
    <source>
        <dbReference type="Pfam" id="PF03755"/>
    </source>
</evidence>
<evidence type="ECO:0000259" key="8">
    <source>
        <dbReference type="Pfam" id="PF08340"/>
    </source>
</evidence>
<dbReference type="InterPro" id="IPR013551">
    <property type="entry name" value="YicC-like_C"/>
</dbReference>
<keyword evidence="3" id="KW-0255">Endonuclease</keyword>
<dbReference type="PANTHER" id="PTHR30636:SF3">
    <property type="entry name" value="UPF0701 PROTEIN YICC"/>
    <property type="match status" value="1"/>
</dbReference>
<dbReference type="Pfam" id="PF08340">
    <property type="entry name" value="YicC-like_C"/>
    <property type="match status" value="1"/>
</dbReference>
<reference evidence="9" key="1">
    <citation type="submission" date="2017-02" db="EMBL/GenBank/DDBJ databases">
        <authorList>
            <person name="Regsiter A."/>
            <person name="William W."/>
        </authorList>
    </citation>
    <scope>NUCLEOTIDE SEQUENCE</scope>
    <source>
        <strain evidence="9">Bib</strain>
    </source>
</reference>
<dbReference type="NCBIfam" id="TIGR00255">
    <property type="entry name" value="YicC/YloC family endoribonuclease"/>
    <property type="match status" value="1"/>
</dbReference>
<comment type="cofactor">
    <cofactor evidence="1">
        <name>a divalent metal cation</name>
        <dbReference type="ChEBI" id="CHEBI:60240"/>
    </cofactor>
</comment>
<organism evidence="9">
    <name type="scientific">uncultured spirochete</name>
    <dbReference type="NCBI Taxonomy" id="156406"/>
    <lineage>
        <taxon>Bacteria</taxon>
        <taxon>Pseudomonadati</taxon>
        <taxon>Spirochaetota</taxon>
        <taxon>Spirochaetia</taxon>
        <taxon>Spirochaetales</taxon>
        <taxon>environmental samples</taxon>
    </lineage>
</organism>
<evidence type="ECO:0000256" key="1">
    <source>
        <dbReference type="ARBA" id="ARBA00001968"/>
    </source>
</evidence>
<evidence type="ECO:0008006" key="10">
    <source>
        <dbReference type="Google" id="ProtNLM"/>
    </source>
</evidence>
<dbReference type="PANTHER" id="PTHR30636">
    <property type="entry name" value="UPF0701 PROTEIN YICC"/>
    <property type="match status" value="1"/>
</dbReference>
<keyword evidence="4" id="KW-0378">Hydrolase</keyword>
<protein>
    <recommendedName>
        <fullName evidence="10">YicC family protein</fullName>
    </recommendedName>
</protein>
<dbReference type="Pfam" id="PF03755">
    <property type="entry name" value="YicC-like_N"/>
    <property type="match status" value="1"/>
</dbReference>
<evidence type="ECO:0000256" key="4">
    <source>
        <dbReference type="ARBA" id="ARBA00022801"/>
    </source>
</evidence>